<dbReference type="AlphaFoldDB" id="A0A9Q3CSY3"/>
<feature type="region of interest" description="Disordered" evidence="1">
    <location>
        <begin position="1"/>
        <end position="81"/>
    </location>
</feature>
<gene>
    <name evidence="2" type="ORF">O181_028565</name>
</gene>
<evidence type="ECO:0000256" key="1">
    <source>
        <dbReference type="SAM" id="MobiDB-lite"/>
    </source>
</evidence>
<feature type="region of interest" description="Disordered" evidence="1">
    <location>
        <begin position="238"/>
        <end position="292"/>
    </location>
</feature>
<feature type="compositionally biased region" description="Basic residues" evidence="1">
    <location>
        <begin position="268"/>
        <end position="279"/>
    </location>
</feature>
<protein>
    <submittedName>
        <fullName evidence="2">Uncharacterized protein</fullName>
    </submittedName>
</protein>
<organism evidence="2 3">
    <name type="scientific">Austropuccinia psidii MF-1</name>
    <dbReference type="NCBI Taxonomy" id="1389203"/>
    <lineage>
        <taxon>Eukaryota</taxon>
        <taxon>Fungi</taxon>
        <taxon>Dikarya</taxon>
        <taxon>Basidiomycota</taxon>
        <taxon>Pucciniomycotina</taxon>
        <taxon>Pucciniomycetes</taxon>
        <taxon>Pucciniales</taxon>
        <taxon>Sphaerophragmiaceae</taxon>
        <taxon>Austropuccinia</taxon>
    </lineage>
</organism>
<dbReference type="OrthoDB" id="3363185at2759"/>
<comment type="caution">
    <text evidence="2">The sequence shown here is derived from an EMBL/GenBank/DDBJ whole genome shotgun (WGS) entry which is preliminary data.</text>
</comment>
<accession>A0A9Q3CSY3</accession>
<reference evidence="2" key="1">
    <citation type="submission" date="2021-03" db="EMBL/GenBank/DDBJ databases">
        <title>Draft genome sequence of rust myrtle Austropuccinia psidii MF-1, a brazilian biotype.</title>
        <authorList>
            <person name="Quecine M.C."/>
            <person name="Pachon D.M.R."/>
            <person name="Bonatelli M.L."/>
            <person name="Correr F.H."/>
            <person name="Franceschini L.M."/>
            <person name="Leite T.F."/>
            <person name="Margarido G.R.A."/>
            <person name="Almeida C.A."/>
            <person name="Ferrarezi J.A."/>
            <person name="Labate C.A."/>
        </authorList>
    </citation>
    <scope>NUCLEOTIDE SEQUENCE</scope>
    <source>
        <strain evidence="2">MF-1</strain>
    </source>
</reference>
<keyword evidence="3" id="KW-1185">Reference proteome</keyword>
<feature type="compositionally biased region" description="Acidic residues" evidence="1">
    <location>
        <begin position="65"/>
        <end position="81"/>
    </location>
</feature>
<evidence type="ECO:0000313" key="3">
    <source>
        <dbReference type="Proteomes" id="UP000765509"/>
    </source>
</evidence>
<dbReference type="EMBL" id="AVOT02009799">
    <property type="protein sequence ID" value="MBW0488850.1"/>
    <property type="molecule type" value="Genomic_DNA"/>
</dbReference>
<name>A0A9Q3CSY3_9BASI</name>
<feature type="compositionally biased region" description="Basic and acidic residues" evidence="1">
    <location>
        <begin position="238"/>
        <end position="251"/>
    </location>
</feature>
<sequence>MIQNSPPAKNTRSQRNKAFITPKERAPLDYTPSVHQLSANLDRGPPMEGAAPSRRGGPRSRLGEAEYEEGQESVKEEESEETEVAAALEGASKTSEAANLAHCNKPLVSQAEPNFIKMRKLMNQFMGHLTQEVNLRENSRASEFKTPSIKAPDYFDGTQAYKLRALIQSCNLILHNNPERLFSDRKKNWKLGERAYIHVYRRGLTSILLEKLASHLGNLDILQELIDITLEVDTRYHERQKEKGGHQDKKPPVTGSNPSRPPQDSSSKRPHHKKGKNFHVSKDKPHAALLNT</sequence>
<dbReference type="Proteomes" id="UP000765509">
    <property type="component" value="Unassembled WGS sequence"/>
</dbReference>
<proteinExistence type="predicted"/>
<feature type="compositionally biased region" description="Polar residues" evidence="1">
    <location>
        <begin position="1"/>
        <end position="13"/>
    </location>
</feature>
<feature type="compositionally biased region" description="Polar residues" evidence="1">
    <location>
        <begin position="254"/>
        <end position="265"/>
    </location>
</feature>
<evidence type="ECO:0000313" key="2">
    <source>
        <dbReference type="EMBL" id="MBW0488850.1"/>
    </source>
</evidence>